<evidence type="ECO:0000256" key="1">
    <source>
        <dbReference type="ARBA" id="ARBA00001946"/>
    </source>
</evidence>
<dbReference type="CDD" id="cd10807">
    <property type="entry name" value="YdjC_like_3"/>
    <property type="match status" value="1"/>
</dbReference>
<dbReference type="GO" id="GO:0016740">
    <property type="term" value="F:transferase activity"/>
    <property type="evidence" value="ECO:0007669"/>
    <property type="project" value="UniProtKB-KW"/>
</dbReference>
<dbReference type="InterPro" id="IPR011330">
    <property type="entry name" value="Glyco_hydro/deAcase_b/a-brl"/>
</dbReference>
<dbReference type="Proteomes" id="UP000306324">
    <property type="component" value="Unassembled WGS sequence"/>
</dbReference>
<keyword evidence="5" id="KW-0119">Carbohydrate metabolism</keyword>
<dbReference type="GO" id="GO:0046872">
    <property type="term" value="F:metal ion binding"/>
    <property type="evidence" value="ECO:0007669"/>
    <property type="project" value="UniProtKB-KW"/>
</dbReference>
<protein>
    <submittedName>
        <fullName evidence="6">Cellobiose phosphotransferase system celC</fullName>
    </submittedName>
</protein>
<dbReference type="GO" id="GO:0016787">
    <property type="term" value="F:hydrolase activity"/>
    <property type="evidence" value="ECO:0007669"/>
    <property type="project" value="UniProtKB-KW"/>
</dbReference>
<keyword evidence="6" id="KW-0808">Transferase</keyword>
<dbReference type="InterPro" id="IPR006879">
    <property type="entry name" value="YdjC-like"/>
</dbReference>
<keyword evidence="2" id="KW-0479">Metal-binding</keyword>
<dbReference type="Gene3D" id="3.20.20.370">
    <property type="entry name" value="Glycoside hydrolase/deacetylase"/>
    <property type="match status" value="1"/>
</dbReference>
<dbReference type="GO" id="GO:0005975">
    <property type="term" value="P:carbohydrate metabolic process"/>
    <property type="evidence" value="ECO:0007669"/>
    <property type="project" value="InterPro"/>
</dbReference>
<dbReference type="EMBL" id="SWAD01000173">
    <property type="protein sequence ID" value="TMQ74633.1"/>
    <property type="molecule type" value="Genomic_DNA"/>
</dbReference>
<evidence type="ECO:0000256" key="3">
    <source>
        <dbReference type="ARBA" id="ARBA00022801"/>
    </source>
</evidence>
<evidence type="ECO:0000313" key="6">
    <source>
        <dbReference type="EMBL" id="TMQ74633.1"/>
    </source>
</evidence>
<dbReference type="Pfam" id="PF04794">
    <property type="entry name" value="YdjC"/>
    <property type="match status" value="1"/>
</dbReference>
<keyword evidence="7" id="KW-1185">Reference proteome</keyword>
<evidence type="ECO:0000256" key="2">
    <source>
        <dbReference type="ARBA" id="ARBA00022723"/>
    </source>
</evidence>
<dbReference type="PANTHER" id="PTHR31609">
    <property type="entry name" value="YDJC DEACETYLASE FAMILY MEMBER"/>
    <property type="match status" value="1"/>
</dbReference>
<evidence type="ECO:0000256" key="4">
    <source>
        <dbReference type="ARBA" id="ARBA00022842"/>
    </source>
</evidence>
<proteinExistence type="predicted"/>
<evidence type="ECO:0000256" key="5">
    <source>
        <dbReference type="ARBA" id="ARBA00023277"/>
    </source>
</evidence>
<dbReference type="AlphaFoldDB" id="A0A5S4F1R4"/>
<comment type="caution">
    <text evidence="6">The sequence shown here is derived from an EMBL/GenBank/DDBJ whole genome shotgun (WGS) entry which is preliminary data.</text>
</comment>
<dbReference type="PANTHER" id="PTHR31609:SF1">
    <property type="entry name" value="CARBOHYDRATE DEACETYLASE"/>
    <property type="match status" value="1"/>
</dbReference>
<evidence type="ECO:0000313" key="7">
    <source>
        <dbReference type="Proteomes" id="UP000306324"/>
    </source>
</evidence>
<keyword evidence="4" id="KW-0460">Magnesium</keyword>
<reference evidence="6 7" key="1">
    <citation type="submission" date="2019-04" db="EMBL/GenBank/DDBJ databases">
        <title>A novel phosphate-accumulating bacterium identified in bioreactor for phosphate removal from wastewater.</title>
        <authorList>
            <person name="Kotlyarov R.Y."/>
            <person name="Beletsky A.V."/>
            <person name="Kallistova A.Y."/>
            <person name="Dorofeev A.G."/>
            <person name="Nikolaev Y.Y."/>
            <person name="Pimenov N.V."/>
            <person name="Ravin N.V."/>
            <person name="Mardanov A.V."/>
        </authorList>
    </citation>
    <scope>NUCLEOTIDE SEQUENCE [LARGE SCALE GENOMIC DNA]</scope>
    <source>
        <strain evidence="6 7">Bin19</strain>
    </source>
</reference>
<dbReference type="SUPFAM" id="SSF88713">
    <property type="entry name" value="Glycoside hydrolase/deacetylase"/>
    <property type="match status" value="1"/>
</dbReference>
<dbReference type="OrthoDB" id="5295855at2"/>
<gene>
    <name evidence="6" type="ORF">ACCUM_3814</name>
</gene>
<sequence length="283" mass="31424">MPDASSKVKTSLVAAGKRLAICADDFGMSAGINAGILELARLGRLSAVSCLVQGPALSEQVSLLALLPVDIGLHLNFTEAFVRGQFCFSLPRLISACYLKQLPKSLITATIDSQLDGFETRFGRPPDFIDGHQHVHQLPLIREQLLECIAQRYPTRSLWLRSTQTARHLTVDRGKRLKARIIACLGARTMRRLADAQGLPMNRHLLGVYGFSASPEEYRRMLMSWFVDAADGDLLMCHPASAIEAGDPIGQQRIRELSVFADSRFPYWIEQHRLTISRLSRAA</sequence>
<accession>A0A5S4F1R4</accession>
<dbReference type="GO" id="GO:0019213">
    <property type="term" value="F:deacetylase activity"/>
    <property type="evidence" value="ECO:0007669"/>
    <property type="project" value="TreeGrafter"/>
</dbReference>
<name>A0A5S4F1R4_9PROT</name>
<organism evidence="6 7">
    <name type="scientific">Candidatus Accumulibacter phosphatis</name>
    <dbReference type="NCBI Taxonomy" id="327160"/>
    <lineage>
        <taxon>Bacteria</taxon>
        <taxon>Pseudomonadati</taxon>
        <taxon>Pseudomonadota</taxon>
        <taxon>Betaproteobacteria</taxon>
        <taxon>Candidatus Accumulibacter</taxon>
    </lineage>
</organism>
<keyword evidence="3" id="KW-0378">Hydrolase</keyword>
<comment type="cofactor">
    <cofactor evidence="1">
        <name>Mg(2+)</name>
        <dbReference type="ChEBI" id="CHEBI:18420"/>
    </cofactor>
</comment>